<name>A0A1V8PLR3_9BIFI</name>
<dbReference type="Proteomes" id="UP000192666">
    <property type="component" value="Unassembled WGS sequence"/>
</dbReference>
<dbReference type="PANTHER" id="PTHR18901:SF38">
    <property type="entry name" value="PSEUDOURIDINE-5'-PHOSPHATASE"/>
    <property type="match status" value="1"/>
</dbReference>
<dbReference type="SUPFAM" id="SSF56784">
    <property type="entry name" value="HAD-like"/>
    <property type="match status" value="1"/>
</dbReference>
<evidence type="ECO:0000313" key="2">
    <source>
        <dbReference type="EMBL" id="OQM49569.1"/>
    </source>
</evidence>
<dbReference type="EMBL" id="JAQKGX010000006">
    <property type="protein sequence ID" value="MDB1162364.1"/>
    <property type="molecule type" value="Genomic_DNA"/>
</dbReference>
<dbReference type="AlphaFoldDB" id="A0A1V8PLR3"/>
<protein>
    <submittedName>
        <fullName evidence="1">HAD family hydrolase</fullName>
    </submittedName>
    <submittedName>
        <fullName evidence="2">Haloacid dehalogenase</fullName>
    </submittedName>
</protein>
<keyword evidence="1" id="KW-0378">Hydrolase</keyword>
<dbReference type="CDD" id="cd07505">
    <property type="entry name" value="HAD_BPGM-like"/>
    <property type="match status" value="1"/>
</dbReference>
<dbReference type="Gene3D" id="3.40.50.1000">
    <property type="entry name" value="HAD superfamily/HAD-like"/>
    <property type="match status" value="1"/>
</dbReference>
<dbReference type="GeneID" id="45583465"/>
<dbReference type="InterPro" id="IPR036412">
    <property type="entry name" value="HAD-like_sf"/>
</dbReference>
<dbReference type="InterPro" id="IPR023198">
    <property type="entry name" value="PGP-like_dom2"/>
</dbReference>
<dbReference type="PANTHER" id="PTHR18901">
    <property type="entry name" value="2-DEOXYGLUCOSE-6-PHOSPHATE PHOSPHATASE 2"/>
    <property type="match status" value="1"/>
</dbReference>
<gene>
    <name evidence="2" type="ORF">B5782_1702</name>
    <name evidence="1" type="ORF">PL707_08835</name>
</gene>
<dbReference type="EMBL" id="NAQA01000008">
    <property type="protein sequence ID" value="OQM49569.1"/>
    <property type="molecule type" value="Genomic_DNA"/>
</dbReference>
<dbReference type="Pfam" id="PF00702">
    <property type="entry name" value="Hydrolase"/>
    <property type="match status" value="1"/>
</dbReference>
<dbReference type="Gene3D" id="1.10.150.240">
    <property type="entry name" value="Putative phosphatase, domain 2"/>
    <property type="match status" value="1"/>
</dbReference>
<reference evidence="1" key="2">
    <citation type="submission" date="2023-01" db="EMBL/GenBank/DDBJ databases">
        <title>Human gut microbiome strain richness.</title>
        <authorList>
            <person name="Chen-Liaw A."/>
        </authorList>
    </citation>
    <scope>NUCLEOTIDE SEQUENCE</scope>
    <source>
        <strain evidence="1">BSD2780120875st1_E5_BSD2780120875b_170604</strain>
    </source>
</reference>
<dbReference type="InterPro" id="IPR023214">
    <property type="entry name" value="HAD_sf"/>
</dbReference>
<dbReference type="RefSeq" id="WP_003835870.1">
    <property type="nucleotide sequence ID" value="NZ_CP128186.1"/>
</dbReference>
<accession>A0A1V8PLR3</accession>
<dbReference type="SFLD" id="SFLDG01129">
    <property type="entry name" value="C1.5:_HAD__Beta-PGM__Phosphata"/>
    <property type="match status" value="1"/>
</dbReference>
<sequence length="230" mass="24851">MTESNLMVKAVFWDMDGTLIDSEPYWHEGEMKIAAAHGGYWDEELAWQGSGTPVPDVARRMVEHGCQLSIEEIGQGMIDYVAQKEFECIPWIEGVEDVLVALRDAGVPSMLVTTSPRHLAENLVAQAPAGAFAGYVCGDDDVEKKPSPAPYLEAGRRLGIAPEDMKYCIAVEDSMSGLRSAVASGATTIGQTGFMRIDNSNGPQFASIKGYEGIDAASLDAFVRQRTSQA</sequence>
<organism evidence="2 3">
    <name type="scientific">Bifidobacterium catenulatum</name>
    <dbReference type="NCBI Taxonomy" id="1686"/>
    <lineage>
        <taxon>Bacteria</taxon>
        <taxon>Bacillati</taxon>
        <taxon>Actinomycetota</taxon>
        <taxon>Actinomycetes</taxon>
        <taxon>Bifidobacteriales</taxon>
        <taxon>Bifidobacteriaceae</taxon>
        <taxon>Bifidobacterium</taxon>
    </lineage>
</organism>
<dbReference type="GO" id="GO:0016787">
    <property type="term" value="F:hydrolase activity"/>
    <property type="evidence" value="ECO:0007669"/>
    <property type="project" value="UniProtKB-KW"/>
</dbReference>
<proteinExistence type="predicted"/>
<reference evidence="2 3" key="1">
    <citation type="submission" date="2017-03" db="EMBL/GenBank/DDBJ databases">
        <title>Maternal inheritance of bifidobacteria.</title>
        <authorList>
            <person name="Lugli G.A."/>
            <person name="Duranti S."/>
            <person name="Milani C."/>
            <person name="Mancabelli L."/>
        </authorList>
    </citation>
    <scope>NUCLEOTIDE SEQUENCE [LARGE SCALE GENOMIC DNA]</scope>
    <source>
        <strain evidence="2 3">1899B</strain>
    </source>
</reference>
<dbReference type="SFLD" id="SFLDS00003">
    <property type="entry name" value="Haloacid_Dehalogenase"/>
    <property type="match status" value="1"/>
</dbReference>
<evidence type="ECO:0000313" key="3">
    <source>
        <dbReference type="Proteomes" id="UP000192666"/>
    </source>
</evidence>
<evidence type="ECO:0000313" key="1">
    <source>
        <dbReference type="EMBL" id="MDB1162364.1"/>
    </source>
</evidence>
<comment type="caution">
    <text evidence="2">The sequence shown here is derived from an EMBL/GenBank/DDBJ whole genome shotgun (WGS) entry which is preliminary data.</text>
</comment>
<dbReference type="Proteomes" id="UP001211105">
    <property type="component" value="Unassembled WGS sequence"/>
</dbReference>